<protein>
    <submittedName>
        <fullName evidence="12">TonB-dependent receptor</fullName>
    </submittedName>
</protein>
<evidence type="ECO:0000256" key="4">
    <source>
        <dbReference type="ARBA" id="ARBA00022692"/>
    </source>
</evidence>
<dbReference type="Pfam" id="PF07715">
    <property type="entry name" value="Plug"/>
    <property type="match status" value="1"/>
</dbReference>
<dbReference type="NCBIfam" id="TIGR04056">
    <property type="entry name" value="OMP_RagA_SusC"/>
    <property type="match status" value="1"/>
</dbReference>
<dbReference type="Proteomes" id="UP001058267">
    <property type="component" value="Chromosome"/>
</dbReference>
<proteinExistence type="inferred from homology"/>
<accession>A0ABY5V9T4</accession>
<dbReference type="Gene3D" id="2.170.130.10">
    <property type="entry name" value="TonB-dependent receptor, plug domain"/>
    <property type="match status" value="1"/>
</dbReference>
<dbReference type="SUPFAM" id="SSF49464">
    <property type="entry name" value="Carboxypeptidase regulatory domain-like"/>
    <property type="match status" value="1"/>
</dbReference>
<dbReference type="InterPro" id="IPR037066">
    <property type="entry name" value="Plug_dom_sf"/>
</dbReference>
<dbReference type="SUPFAM" id="SSF56935">
    <property type="entry name" value="Porins"/>
    <property type="match status" value="1"/>
</dbReference>
<keyword evidence="5 9" id="KW-0798">TonB box</keyword>
<keyword evidence="6 8" id="KW-0472">Membrane</keyword>
<keyword evidence="4 8" id="KW-0812">Transmembrane</keyword>
<dbReference type="Gene3D" id="2.60.40.1120">
    <property type="entry name" value="Carboxypeptidase-like, regulatory domain"/>
    <property type="match status" value="1"/>
</dbReference>
<dbReference type="Pfam" id="PF00593">
    <property type="entry name" value="TonB_dep_Rec_b-barrel"/>
    <property type="match status" value="1"/>
</dbReference>
<evidence type="ECO:0000256" key="9">
    <source>
        <dbReference type="RuleBase" id="RU003357"/>
    </source>
</evidence>
<keyword evidence="3 8" id="KW-1134">Transmembrane beta strand</keyword>
<organism evidence="12 13">
    <name type="scientific">Alistipes senegalensis JC50</name>
    <dbReference type="NCBI Taxonomy" id="1033732"/>
    <lineage>
        <taxon>Bacteria</taxon>
        <taxon>Pseudomonadati</taxon>
        <taxon>Bacteroidota</taxon>
        <taxon>Bacteroidia</taxon>
        <taxon>Bacteroidales</taxon>
        <taxon>Rikenellaceae</taxon>
        <taxon>Alistipes</taxon>
    </lineage>
</organism>
<evidence type="ECO:0000259" key="10">
    <source>
        <dbReference type="Pfam" id="PF00593"/>
    </source>
</evidence>
<evidence type="ECO:0000256" key="8">
    <source>
        <dbReference type="PROSITE-ProRule" id="PRU01360"/>
    </source>
</evidence>
<dbReference type="InterPro" id="IPR012910">
    <property type="entry name" value="Plug_dom"/>
</dbReference>
<dbReference type="RefSeq" id="WP_019152308.1">
    <property type="nucleotide sequence ID" value="NZ_CP102252.1"/>
</dbReference>
<dbReference type="InterPro" id="IPR039426">
    <property type="entry name" value="TonB-dep_rcpt-like"/>
</dbReference>
<evidence type="ECO:0000256" key="2">
    <source>
        <dbReference type="ARBA" id="ARBA00022448"/>
    </source>
</evidence>
<dbReference type="EMBL" id="CP102252">
    <property type="protein sequence ID" value="UWN66148.1"/>
    <property type="molecule type" value="Genomic_DNA"/>
</dbReference>
<keyword evidence="13" id="KW-1185">Reference proteome</keyword>
<dbReference type="InterPro" id="IPR023997">
    <property type="entry name" value="TonB-dep_OMP_SusC/RagA_CS"/>
</dbReference>
<reference evidence="12" key="1">
    <citation type="journal article" date="2022" name="Cell">
        <title>Design, construction, and in vivo augmentation of a complex gut microbiome.</title>
        <authorList>
            <person name="Cheng A.G."/>
            <person name="Ho P.Y."/>
            <person name="Aranda-Diaz A."/>
            <person name="Jain S."/>
            <person name="Yu F.B."/>
            <person name="Meng X."/>
            <person name="Wang M."/>
            <person name="Iakiviak M."/>
            <person name="Nagashima K."/>
            <person name="Zhao A."/>
            <person name="Murugkar P."/>
            <person name="Patil A."/>
            <person name="Atabakhsh K."/>
            <person name="Weakley A."/>
            <person name="Yan J."/>
            <person name="Brumbaugh A.R."/>
            <person name="Higginbottom S."/>
            <person name="Dimas A."/>
            <person name="Shiver A.L."/>
            <person name="Deutschbauer A."/>
            <person name="Neff N."/>
            <person name="Sonnenburg J.L."/>
            <person name="Huang K.C."/>
            <person name="Fischbach M.A."/>
        </authorList>
    </citation>
    <scope>NUCLEOTIDE SEQUENCE</scope>
    <source>
        <strain evidence="12">JC50</strain>
    </source>
</reference>
<evidence type="ECO:0000256" key="7">
    <source>
        <dbReference type="ARBA" id="ARBA00023237"/>
    </source>
</evidence>
<evidence type="ECO:0000256" key="5">
    <source>
        <dbReference type="ARBA" id="ARBA00023077"/>
    </source>
</evidence>
<name>A0ABY5V9T4_9BACT</name>
<dbReference type="InterPro" id="IPR000531">
    <property type="entry name" value="Beta-barrel_TonB"/>
</dbReference>
<dbReference type="Gene3D" id="2.40.170.20">
    <property type="entry name" value="TonB-dependent receptor, beta-barrel domain"/>
    <property type="match status" value="1"/>
</dbReference>
<dbReference type="InterPro" id="IPR023996">
    <property type="entry name" value="TonB-dep_OMP_SusC/RagA"/>
</dbReference>
<keyword evidence="2 8" id="KW-0813">Transport</keyword>
<sequence>MKQCSYENKPVGRLTGCGRLFLLLLCVSFSFSALARTYDLKGVVRSESGESVLGATVVVEGTPRGVTTDVNGAFTIAVNSGETLLVQFIGYVPQKFRIGNQTTLDVTLKEAANQLEEVVVVGYGTQKKRDVVGAVEQVSGKIFEQRANPSPVRSLQGQVAGLNITMNDGKASRGADIKIRGAVSSIGAGGSALVLVDGVEGDLTAVNPDDIKSISVLKDASSTAVYGARGAFGVVLVTTKDPVKGKVHINYNGSFSILNRTVEPQTETNGLRWFNSYMESYVGYFEKEPSSINNIFPYNAAWAAELARRDADPSFEKWRVNSDGEYEYFGNTDWHKVVYRDYTTGHQHNLSVSGGTDVANYYLSGRFFEQKDIYNAGDGKFKQYNVRAKGSLKLFKWMRIENSTDFVRRTNRQPRVSATFENRLLTINRMLEHQGYPVALVKNPDGTWTNTAAYIGWAGFVEGDTYQDNFKFDMKNTTALTVDIIKDVLTFKGDFTYLYNHSEQDRVNNQHSYSNGPGMTGIREEYSDYENRTYNTNYYATNATLTYSPRLGDDHSLSMLAGWNVEEKQYMKTLAYRTGLLDSSKPNFSLMDGTDITLKDNGSYEWGFAGAFFRVNYGYKGKYLVEVSGRYDGSSKFPSNQVWGFFPSASAGWRISEEGFMEGARTWLDNLKLRFSVGSAGNGAVDPYKYLSIMSINKSSVLMDGQYFSYTAAPGMQPKSLTWETATTYDLGLDLDMFNGRFNFTADIYRRVTTDMFTPGKEIPAVAGYTAPRGNYASMRTDGWELSVGWRDSFKAGGKDFNYNLKVSVWDNLSKITKYTSKKGLLPTLYDNNYYEGMTIGEIWGYHVLGLFATDAEAADWGPRQTATFTNNNSEVYQAGDLKFADLDDSGAVNNGDGTIYNHGDLRKIGNTTPRYCYGINVGFNWNGIGLSMFWQGVGQRDWFPAKESSYFWGQYGRSYGFALPWQDESHRWTEENQNSKAYWPRMRGYIAEKAKGIMSSSNDRYIQDASYIRLKNLTVDYTFPKKISRKIGMESLKVYFSGDNLLTFSPLKKYAKNFDPEVIGSGDQDFSSSAGKEGDGYGYPMMRSFTLGINLTF</sequence>
<dbReference type="Pfam" id="PF13715">
    <property type="entry name" value="CarbopepD_reg_2"/>
    <property type="match status" value="1"/>
</dbReference>
<keyword evidence="12" id="KW-0675">Receptor</keyword>
<dbReference type="InterPro" id="IPR036942">
    <property type="entry name" value="Beta-barrel_TonB_sf"/>
</dbReference>
<evidence type="ECO:0000256" key="1">
    <source>
        <dbReference type="ARBA" id="ARBA00004571"/>
    </source>
</evidence>
<dbReference type="PROSITE" id="PS52016">
    <property type="entry name" value="TONB_DEPENDENT_REC_3"/>
    <property type="match status" value="1"/>
</dbReference>
<feature type="domain" description="TonB-dependent receptor-like beta-barrel" evidence="10">
    <location>
        <begin position="445"/>
        <end position="1046"/>
    </location>
</feature>
<evidence type="ECO:0000256" key="6">
    <source>
        <dbReference type="ARBA" id="ARBA00023136"/>
    </source>
</evidence>
<gene>
    <name evidence="12" type="ORF">NQ519_04750</name>
</gene>
<evidence type="ECO:0000313" key="13">
    <source>
        <dbReference type="Proteomes" id="UP001058267"/>
    </source>
</evidence>
<comment type="similarity">
    <text evidence="8 9">Belongs to the TonB-dependent receptor family.</text>
</comment>
<dbReference type="InterPro" id="IPR008969">
    <property type="entry name" value="CarboxyPept-like_regulatory"/>
</dbReference>
<evidence type="ECO:0000313" key="12">
    <source>
        <dbReference type="EMBL" id="UWN66148.1"/>
    </source>
</evidence>
<dbReference type="NCBIfam" id="TIGR04057">
    <property type="entry name" value="SusC_RagA_signa"/>
    <property type="match status" value="1"/>
</dbReference>
<keyword evidence="7 8" id="KW-0998">Cell outer membrane</keyword>
<comment type="subcellular location">
    <subcellularLocation>
        <location evidence="1 8">Cell outer membrane</location>
        <topology evidence="1 8">Multi-pass membrane protein</topology>
    </subcellularLocation>
</comment>
<evidence type="ECO:0000256" key="3">
    <source>
        <dbReference type="ARBA" id="ARBA00022452"/>
    </source>
</evidence>
<evidence type="ECO:0000259" key="11">
    <source>
        <dbReference type="Pfam" id="PF07715"/>
    </source>
</evidence>
<feature type="domain" description="TonB-dependent receptor plug" evidence="11">
    <location>
        <begin position="127"/>
        <end position="234"/>
    </location>
</feature>